<feature type="compositionally biased region" description="Basic and acidic residues" evidence="1">
    <location>
        <begin position="62"/>
        <end position="71"/>
    </location>
</feature>
<evidence type="ECO:0000313" key="3">
    <source>
        <dbReference type="Proteomes" id="UP001152747"/>
    </source>
</evidence>
<name>A0A9P1IQQ0_9PELO</name>
<accession>A0A9P1IQQ0</accession>
<protein>
    <submittedName>
        <fullName evidence="2">Uncharacterized protein</fullName>
    </submittedName>
</protein>
<sequence length="167" mass="19686">MSIYYRNEEKSSGLLRAVPQTGTYWEGANVPSDVQKLFDVYNSKAPWNKNFPSPQPKMTNFRKVEEKREDSEGSSSQQRYEQNHKIHYSKFNITNNRTYKHQTDTGSMTDLSDFSLGCYSDEDEQETKEREMRNKMKLELRQIRQSQFFAKHNLLNNGYGDNNFGQK</sequence>
<reference evidence="2" key="1">
    <citation type="submission" date="2022-11" db="EMBL/GenBank/DDBJ databases">
        <authorList>
            <person name="Kikuchi T."/>
        </authorList>
    </citation>
    <scope>NUCLEOTIDE SEQUENCE</scope>
    <source>
        <strain evidence="2">PS1010</strain>
    </source>
</reference>
<evidence type="ECO:0000313" key="2">
    <source>
        <dbReference type="EMBL" id="CAI5449391.1"/>
    </source>
</evidence>
<organism evidence="2 3">
    <name type="scientific">Caenorhabditis angaria</name>
    <dbReference type="NCBI Taxonomy" id="860376"/>
    <lineage>
        <taxon>Eukaryota</taxon>
        <taxon>Metazoa</taxon>
        <taxon>Ecdysozoa</taxon>
        <taxon>Nematoda</taxon>
        <taxon>Chromadorea</taxon>
        <taxon>Rhabditida</taxon>
        <taxon>Rhabditina</taxon>
        <taxon>Rhabditomorpha</taxon>
        <taxon>Rhabditoidea</taxon>
        <taxon>Rhabditidae</taxon>
        <taxon>Peloderinae</taxon>
        <taxon>Caenorhabditis</taxon>
    </lineage>
</organism>
<evidence type="ECO:0000256" key="1">
    <source>
        <dbReference type="SAM" id="MobiDB-lite"/>
    </source>
</evidence>
<comment type="caution">
    <text evidence="2">The sequence shown here is derived from an EMBL/GenBank/DDBJ whole genome shotgun (WGS) entry which is preliminary data.</text>
</comment>
<proteinExistence type="predicted"/>
<dbReference type="AlphaFoldDB" id="A0A9P1IQQ0"/>
<gene>
    <name evidence="2" type="ORF">CAMP_LOCUS12028</name>
</gene>
<keyword evidence="3" id="KW-1185">Reference proteome</keyword>
<feature type="region of interest" description="Disordered" evidence="1">
    <location>
        <begin position="48"/>
        <end position="84"/>
    </location>
</feature>
<dbReference type="EMBL" id="CANHGI010000004">
    <property type="protein sequence ID" value="CAI5449391.1"/>
    <property type="molecule type" value="Genomic_DNA"/>
</dbReference>
<dbReference type="Proteomes" id="UP001152747">
    <property type="component" value="Unassembled WGS sequence"/>
</dbReference>